<dbReference type="FunFam" id="3.30.565.10:FF:000006">
    <property type="entry name" value="Sensor histidine kinase WalK"/>
    <property type="match status" value="1"/>
</dbReference>
<keyword evidence="6 16" id="KW-0808">Transferase</keyword>
<feature type="domain" description="Histidine kinase" evidence="14">
    <location>
        <begin position="520"/>
        <end position="734"/>
    </location>
</feature>
<evidence type="ECO:0000256" key="1">
    <source>
        <dbReference type="ARBA" id="ARBA00000085"/>
    </source>
</evidence>
<dbReference type="Pfam" id="PF00512">
    <property type="entry name" value="HisKA"/>
    <property type="match status" value="1"/>
</dbReference>
<keyword evidence="7 13" id="KW-0812">Transmembrane</keyword>
<dbReference type="SUPFAM" id="SSF55874">
    <property type="entry name" value="ATPase domain of HSP90 chaperone/DNA topoisomerase II/histidine kinase"/>
    <property type="match status" value="1"/>
</dbReference>
<dbReference type="InterPro" id="IPR003661">
    <property type="entry name" value="HisK_dim/P_dom"/>
</dbReference>
<comment type="caution">
    <text evidence="16">The sequence shown here is derived from an EMBL/GenBank/DDBJ whole genome shotgun (WGS) entry which is preliminary data.</text>
</comment>
<feature type="compositionally biased region" description="Pro residues" evidence="12">
    <location>
        <begin position="117"/>
        <end position="130"/>
    </location>
</feature>
<dbReference type="PROSITE" id="PS50109">
    <property type="entry name" value="HIS_KIN"/>
    <property type="match status" value="1"/>
</dbReference>
<dbReference type="InterPro" id="IPR004358">
    <property type="entry name" value="Sig_transdc_His_kin-like_C"/>
</dbReference>
<evidence type="ECO:0000256" key="6">
    <source>
        <dbReference type="ARBA" id="ARBA00022679"/>
    </source>
</evidence>
<feature type="domain" description="HAMP" evidence="15">
    <location>
        <begin position="443"/>
        <end position="505"/>
    </location>
</feature>
<dbReference type="SMART" id="SM00388">
    <property type="entry name" value="HisKA"/>
    <property type="match status" value="1"/>
</dbReference>
<name>A0A7K0DNK5_9NOCA</name>
<dbReference type="InterPro" id="IPR036890">
    <property type="entry name" value="HATPase_C_sf"/>
</dbReference>
<evidence type="ECO:0000313" key="16">
    <source>
        <dbReference type="EMBL" id="MQY26384.1"/>
    </source>
</evidence>
<evidence type="ECO:0000259" key="15">
    <source>
        <dbReference type="PROSITE" id="PS50885"/>
    </source>
</evidence>
<feature type="compositionally biased region" description="Low complexity" evidence="12">
    <location>
        <begin position="91"/>
        <end position="116"/>
    </location>
</feature>
<sequence>MCSSRPAEVTRRFRLWRPWSLRLRLLIGQVLLLVAVVTGVGAVTEIALQQFLVHQLDMQLYDLQNPSLMDVGGGPRLGPRPSVLPWPPVPAAETQTAATPPASSAAPGPDAAESSEAPPPGGVIRQPPPVVGGYDDGRPLPPGPPGGGSGDRATAPPPGNAHPGGGGSGDGSGGGDGSGDGNSGHGGSGDGSSGHGGSGDGSSGHGGSGDGSSGHGGSGDGGSGDGGPGNGGSGNGGSGNGGSGNGGSGNGSGAGTGNGPGMPSPGPGIGPGGFGSVPGGGHGMPGGGMRGIIADSLAPARTVPAQVSPDPQPANPPQRTGNSGPSFLHRGGIQSGSVGAIVNHGIVTAAGRISVDGTQSDLSALAKRQLAEVPADSVPMTVGLDGAGRYRVIADPTWDGTVVVTGLPMAGVDAILMRALLVTVVVTAVALSISITLGVWLISRSLNPLSRVAVTASKVADLRLDRGEVALPVRVPSGDADPATEVGRLGAAVNRMLDHIADALSSRHASETRVRQFLADASHELRTPLAAIRGYTELAQRDRHDMSAQAADAMARVDAAARRMSALVEDMLLLARLDSGRSLEQGPVDLSQLTVDAISDAHIAGREHRWDLDLPDEPVVVAGDGARLHQVLSNLLTNARVHTPPGTTVTVSLDFAGEGAVWRVCDDGPGIPAHLQPEVFERFARGDSSRSRQAGSTGLGLAIVAAVVKAHGGTIAVDSVPGATAFTVRLPGRAAAPETN</sequence>
<evidence type="ECO:0000256" key="10">
    <source>
        <dbReference type="ARBA" id="ARBA00023012"/>
    </source>
</evidence>
<dbReference type="CDD" id="cd00075">
    <property type="entry name" value="HATPase"/>
    <property type="match status" value="1"/>
</dbReference>
<evidence type="ECO:0000259" key="14">
    <source>
        <dbReference type="PROSITE" id="PS50109"/>
    </source>
</evidence>
<dbReference type="Pfam" id="PF02518">
    <property type="entry name" value="HATPase_c"/>
    <property type="match status" value="1"/>
</dbReference>
<dbReference type="CDD" id="cd06225">
    <property type="entry name" value="HAMP"/>
    <property type="match status" value="1"/>
</dbReference>
<dbReference type="PANTHER" id="PTHR45436">
    <property type="entry name" value="SENSOR HISTIDINE KINASE YKOH"/>
    <property type="match status" value="1"/>
</dbReference>
<comment type="subcellular location">
    <subcellularLocation>
        <location evidence="3">Cell membrane</location>
    </subcellularLocation>
</comment>
<dbReference type="SMART" id="SM00304">
    <property type="entry name" value="HAMP"/>
    <property type="match status" value="1"/>
</dbReference>
<keyword evidence="9 13" id="KW-1133">Transmembrane helix</keyword>
<evidence type="ECO:0000256" key="8">
    <source>
        <dbReference type="ARBA" id="ARBA00022777"/>
    </source>
</evidence>
<evidence type="ECO:0000256" key="11">
    <source>
        <dbReference type="ARBA" id="ARBA00023136"/>
    </source>
</evidence>
<dbReference type="EC" id="2.7.13.3" evidence="4"/>
<dbReference type="SMART" id="SM00387">
    <property type="entry name" value="HATPase_c"/>
    <property type="match status" value="1"/>
</dbReference>
<dbReference type="PANTHER" id="PTHR45436:SF5">
    <property type="entry name" value="SENSOR HISTIDINE KINASE TRCS"/>
    <property type="match status" value="1"/>
</dbReference>
<dbReference type="Proteomes" id="UP000431401">
    <property type="component" value="Unassembled WGS sequence"/>
</dbReference>
<keyword evidence="8 16" id="KW-0418">Kinase</keyword>
<keyword evidence="17" id="KW-1185">Reference proteome</keyword>
<evidence type="ECO:0000256" key="4">
    <source>
        <dbReference type="ARBA" id="ARBA00012438"/>
    </source>
</evidence>
<keyword evidence="10" id="KW-0902">Two-component regulatory system</keyword>
<evidence type="ECO:0000256" key="13">
    <source>
        <dbReference type="SAM" id="Phobius"/>
    </source>
</evidence>
<evidence type="ECO:0000256" key="12">
    <source>
        <dbReference type="SAM" id="MobiDB-lite"/>
    </source>
</evidence>
<gene>
    <name evidence="16" type="primary">sasA_2</name>
    <name evidence="16" type="ORF">NRB56_19490</name>
</gene>
<organism evidence="16 17">
    <name type="scientific">Nocardia aurantia</name>
    <dbReference type="NCBI Taxonomy" id="2585199"/>
    <lineage>
        <taxon>Bacteria</taxon>
        <taxon>Bacillati</taxon>
        <taxon>Actinomycetota</taxon>
        <taxon>Actinomycetes</taxon>
        <taxon>Mycobacteriales</taxon>
        <taxon>Nocardiaceae</taxon>
        <taxon>Nocardia</taxon>
    </lineage>
</organism>
<dbReference type="InterPro" id="IPR036097">
    <property type="entry name" value="HisK_dim/P_sf"/>
</dbReference>
<dbReference type="Gene3D" id="3.30.565.10">
    <property type="entry name" value="Histidine kinase-like ATPase, C-terminal domain"/>
    <property type="match status" value="1"/>
</dbReference>
<dbReference type="InterPro" id="IPR005467">
    <property type="entry name" value="His_kinase_dom"/>
</dbReference>
<dbReference type="Gene3D" id="6.10.340.10">
    <property type="match status" value="1"/>
</dbReference>
<dbReference type="Gene3D" id="1.10.287.130">
    <property type="match status" value="1"/>
</dbReference>
<evidence type="ECO:0000256" key="2">
    <source>
        <dbReference type="ARBA" id="ARBA00001968"/>
    </source>
</evidence>
<dbReference type="GO" id="GO:0005509">
    <property type="term" value="F:calcium ion binding"/>
    <property type="evidence" value="ECO:0007669"/>
    <property type="project" value="UniProtKB-ARBA"/>
</dbReference>
<proteinExistence type="predicted"/>
<dbReference type="PRINTS" id="PR00344">
    <property type="entry name" value="BCTRLSENSOR"/>
</dbReference>
<evidence type="ECO:0000256" key="5">
    <source>
        <dbReference type="ARBA" id="ARBA00022553"/>
    </source>
</evidence>
<feature type="compositionally biased region" description="Gly residues" evidence="12">
    <location>
        <begin position="269"/>
        <end position="290"/>
    </location>
</feature>
<dbReference type="InterPro" id="IPR003594">
    <property type="entry name" value="HATPase_dom"/>
</dbReference>
<keyword evidence="11 13" id="KW-0472">Membrane</keyword>
<feature type="region of interest" description="Disordered" evidence="12">
    <location>
        <begin position="72"/>
        <end position="330"/>
    </location>
</feature>
<evidence type="ECO:0000256" key="3">
    <source>
        <dbReference type="ARBA" id="ARBA00004236"/>
    </source>
</evidence>
<dbReference type="InterPro" id="IPR003660">
    <property type="entry name" value="HAMP_dom"/>
</dbReference>
<dbReference type="GO" id="GO:0000155">
    <property type="term" value="F:phosphorelay sensor kinase activity"/>
    <property type="evidence" value="ECO:0007669"/>
    <property type="project" value="InterPro"/>
</dbReference>
<protein>
    <recommendedName>
        <fullName evidence="4">histidine kinase</fullName>
        <ecNumber evidence="4">2.7.13.3</ecNumber>
    </recommendedName>
</protein>
<dbReference type="PROSITE" id="PS50885">
    <property type="entry name" value="HAMP"/>
    <property type="match status" value="1"/>
</dbReference>
<dbReference type="InterPro" id="IPR050428">
    <property type="entry name" value="TCS_sensor_his_kinase"/>
</dbReference>
<dbReference type="GO" id="GO:0005886">
    <property type="term" value="C:plasma membrane"/>
    <property type="evidence" value="ECO:0007669"/>
    <property type="project" value="UniProtKB-SubCell"/>
</dbReference>
<reference evidence="16 17" key="1">
    <citation type="submission" date="2019-10" db="EMBL/GenBank/DDBJ databases">
        <title>Nocardia macrotermitis sp. nov. and Nocardia aurantia sp. nov., isolated from the gut of fungus growing-termite Macrotermes natalensis.</title>
        <authorList>
            <person name="Benndorf R."/>
            <person name="Schwitalla J."/>
            <person name="Martin K."/>
            <person name="De Beer W."/>
            <person name="Kaster A.-K."/>
            <person name="Vollmers J."/>
            <person name="Poulsen M."/>
            <person name="Beemelmanns C."/>
        </authorList>
    </citation>
    <scope>NUCLEOTIDE SEQUENCE [LARGE SCALE GENOMIC DNA]</scope>
    <source>
        <strain evidence="16 17">RB56</strain>
    </source>
</reference>
<accession>A0A7K0DNK5</accession>
<evidence type="ECO:0000256" key="7">
    <source>
        <dbReference type="ARBA" id="ARBA00022692"/>
    </source>
</evidence>
<evidence type="ECO:0000313" key="17">
    <source>
        <dbReference type="Proteomes" id="UP000431401"/>
    </source>
</evidence>
<dbReference type="SUPFAM" id="SSF47384">
    <property type="entry name" value="Homodimeric domain of signal transducing histidine kinase"/>
    <property type="match status" value="1"/>
</dbReference>
<dbReference type="CDD" id="cd00082">
    <property type="entry name" value="HisKA"/>
    <property type="match status" value="1"/>
</dbReference>
<evidence type="ECO:0000256" key="9">
    <source>
        <dbReference type="ARBA" id="ARBA00022989"/>
    </source>
</evidence>
<feature type="transmembrane region" description="Helical" evidence="13">
    <location>
        <begin position="415"/>
        <end position="442"/>
    </location>
</feature>
<dbReference type="EMBL" id="WEGI01000004">
    <property type="protein sequence ID" value="MQY26384.1"/>
    <property type="molecule type" value="Genomic_DNA"/>
</dbReference>
<comment type="catalytic activity">
    <reaction evidence="1">
        <text>ATP + protein L-histidine = ADP + protein N-phospho-L-histidine.</text>
        <dbReference type="EC" id="2.7.13.3"/>
    </reaction>
</comment>
<comment type="cofactor">
    <cofactor evidence="2">
        <name>a divalent metal cation</name>
        <dbReference type="ChEBI" id="CHEBI:60240"/>
    </cofactor>
</comment>
<keyword evidence="5" id="KW-0597">Phosphoprotein</keyword>
<feature type="compositionally biased region" description="Gly residues" evidence="12">
    <location>
        <begin position="162"/>
        <end position="260"/>
    </location>
</feature>
<dbReference type="AlphaFoldDB" id="A0A7K0DNK5"/>
<dbReference type="FunFam" id="1.10.287.130:FF:000001">
    <property type="entry name" value="Two-component sensor histidine kinase"/>
    <property type="match status" value="1"/>
</dbReference>